<accession>A0A3P6I9S8</accession>
<protein>
    <submittedName>
        <fullName evidence="2">Uncharacterized protein</fullName>
    </submittedName>
</protein>
<evidence type="ECO:0000256" key="1">
    <source>
        <dbReference type="SAM" id="MobiDB-lite"/>
    </source>
</evidence>
<sequence length="139" mass="15050">MTVPHHSKISASAVVEWKVGHRRGMSEASALLLSAANVRQTHSMGDLIPAVPTPPPPPPRLTPPTSTCSSVSSVLPCYVFCLSRLPPKSATLGPTTSWVAANDIDCDLFGAAFDAIRNQSSRGRFPYFYLFFSVSDKRF</sequence>
<name>A0A3P6I9S8_MESCO</name>
<dbReference type="EMBL" id="UXSR01005587">
    <property type="protein sequence ID" value="VDD82863.1"/>
    <property type="molecule type" value="Genomic_DNA"/>
</dbReference>
<dbReference type="Proteomes" id="UP000267029">
    <property type="component" value="Unassembled WGS sequence"/>
</dbReference>
<gene>
    <name evidence="2" type="ORF">MCOS_LOCUS8866</name>
</gene>
<proteinExistence type="predicted"/>
<evidence type="ECO:0000313" key="3">
    <source>
        <dbReference type="Proteomes" id="UP000267029"/>
    </source>
</evidence>
<dbReference type="AlphaFoldDB" id="A0A3P6I9S8"/>
<feature type="compositionally biased region" description="Pro residues" evidence="1">
    <location>
        <begin position="51"/>
        <end position="62"/>
    </location>
</feature>
<evidence type="ECO:0000313" key="2">
    <source>
        <dbReference type="EMBL" id="VDD82863.1"/>
    </source>
</evidence>
<reference evidence="2 3" key="1">
    <citation type="submission" date="2018-10" db="EMBL/GenBank/DDBJ databases">
        <authorList>
            <consortium name="Pathogen Informatics"/>
        </authorList>
    </citation>
    <scope>NUCLEOTIDE SEQUENCE [LARGE SCALE GENOMIC DNA]</scope>
</reference>
<organism evidence="2 3">
    <name type="scientific">Mesocestoides corti</name>
    <name type="common">Flatworm</name>
    <dbReference type="NCBI Taxonomy" id="53468"/>
    <lineage>
        <taxon>Eukaryota</taxon>
        <taxon>Metazoa</taxon>
        <taxon>Spiralia</taxon>
        <taxon>Lophotrochozoa</taxon>
        <taxon>Platyhelminthes</taxon>
        <taxon>Cestoda</taxon>
        <taxon>Eucestoda</taxon>
        <taxon>Cyclophyllidea</taxon>
        <taxon>Mesocestoididae</taxon>
        <taxon>Mesocestoides</taxon>
    </lineage>
</organism>
<keyword evidence="3" id="KW-1185">Reference proteome</keyword>
<feature type="region of interest" description="Disordered" evidence="1">
    <location>
        <begin position="45"/>
        <end position="65"/>
    </location>
</feature>